<evidence type="ECO:0000259" key="5">
    <source>
        <dbReference type="Pfam" id="PF12850"/>
    </source>
</evidence>
<dbReference type="Pfam" id="PF12850">
    <property type="entry name" value="Metallophos_2"/>
    <property type="match status" value="1"/>
</dbReference>
<dbReference type="PROSITE" id="PS01269">
    <property type="entry name" value="UPF0025"/>
    <property type="match status" value="1"/>
</dbReference>
<organism evidence="6 7">
    <name type="scientific">Candidatus Erysipelatoclostridium merdavium</name>
    <dbReference type="NCBI Taxonomy" id="2838566"/>
    <lineage>
        <taxon>Bacteria</taxon>
        <taxon>Bacillati</taxon>
        <taxon>Bacillota</taxon>
        <taxon>Erysipelotrichia</taxon>
        <taxon>Erysipelotrichales</taxon>
        <taxon>Erysipelotrichales incertae sedis</taxon>
    </lineage>
</organism>
<dbReference type="GO" id="GO:0046872">
    <property type="term" value="F:metal ion binding"/>
    <property type="evidence" value="ECO:0007669"/>
    <property type="project" value="UniProtKB-KW"/>
</dbReference>
<dbReference type="PANTHER" id="PTHR11124">
    <property type="entry name" value="VACUOLAR SORTING PROTEIN VPS29"/>
    <property type="match status" value="1"/>
</dbReference>
<dbReference type="NCBIfam" id="TIGR00040">
    <property type="entry name" value="yfcE"/>
    <property type="match status" value="1"/>
</dbReference>
<dbReference type="EC" id="3.1.4.-" evidence="4"/>
<keyword evidence="3" id="KW-0378">Hydrolase</keyword>
<dbReference type="EMBL" id="DXET01000278">
    <property type="protein sequence ID" value="HIX82725.1"/>
    <property type="molecule type" value="Genomic_DNA"/>
</dbReference>
<dbReference type="SUPFAM" id="SSF56300">
    <property type="entry name" value="Metallo-dependent phosphatases"/>
    <property type="match status" value="1"/>
</dbReference>
<evidence type="ECO:0000256" key="4">
    <source>
        <dbReference type="RuleBase" id="RU362039"/>
    </source>
</evidence>
<evidence type="ECO:0000313" key="6">
    <source>
        <dbReference type="EMBL" id="HIX82725.1"/>
    </source>
</evidence>
<comment type="caution">
    <text evidence="6">The sequence shown here is derived from an EMBL/GenBank/DDBJ whole genome shotgun (WGS) entry which is preliminary data.</text>
</comment>
<accession>A0A9D1XNX6</accession>
<feature type="domain" description="Calcineurin-like phosphoesterase" evidence="5">
    <location>
        <begin position="3"/>
        <end position="143"/>
    </location>
</feature>
<evidence type="ECO:0000256" key="3">
    <source>
        <dbReference type="ARBA" id="ARBA00022801"/>
    </source>
</evidence>
<evidence type="ECO:0000256" key="2">
    <source>
        <dbReference type="ARBA" id="ARBA00022723"/>
    </source>
</evidence>
<dbReference type="InterPro" id="IPR020935">
    <property type="entry name" value="PdiEstase_YfcE_CS"/>
</dbReference>
<keyword evidence="2 4" id="KW-0479">Metal-binding</keyword>
<dbReference type="InterPro" id="IPR000979">
    <property type="entry name" value="Phosphodiesterase_MJ0936/Vps29"/>
</dbReference>
<sequence length="155" mass="18103">MKKIVVMSDSHGYHRAIEEVRDLEPDGDVYVHCGDSEAEPELLEGWIVVRGNNDWFYPYDEEAVFEIEGVRFLVTHGHRYGYYNRKEAMVDDLKRHYCDVLLSGHTHVPQFEEESGFYLINPGSTTLPRRGSDKMYCVINVDDGKIDVKFKQFFF</sequence>
<gene>
    <name evidence="6" type="ORF">H9980_12280</name>
</gene>
<reference evidence="6" key="1">
    <citation type="journal article" date="2021" name="PeerJ">
        <title>Extensive microbial diversity within the chicken gut microbiome revealed by metagenomics and culture.</title>
        <authorList>
            <person name="Gilroy R."/>
            <person name="Ravi A."/>
            <person name="Getino M."/>
            <person name="Pursley I."/>
            <person name="Horton D.L."/>
            <person name="Alikhan N.F."/>
            <person name="Baker D."/>
            <person name="Gharbi K."/>
            <person name="Hall N."/>
            <person name="Watson M."/>
            <person name="Adriaenssens E.M."/>
            <person name="Foster-Nyarko E."/>
            <person name="Jarju S."/>
            <person name="Secka A."/>
            <person name="Antonio M."/>
            <person name="Oren A."/>
            <person name="Chaudhuri R.R."/>
            <person name="La Ragione R."/>
            <person name="Hildebrand F."/>
            <person name="Pallen M.J."/>
        </authorList>
    </citation>
    <scope>NUCLEOTIDE SEQUENCE</scope>
    <source>
        <strain evidence="6">ChiGjej1B1-14440</strain>
    </source>
</reference>
<name>A0A9D1XNX6_9FIRM</name>
<evidence type="ECO:0000256" key="1">
    <source>
        <dbReference type="ARBA" id="ARBA00008950"/>
    </source>
</evidence>
<reference evidence="6" key="2">
    <citation type="submission" date="2021-04" db="EMBL/GenBank/DDBJ databases">
        <authorList>
            <person name="Gilroy R."/>
        </authorList>
    </citation>
    <scope>NUCLEOTIDE SEQUENCE</scope>
    <source>
        <strain evidence="6">ChiGjej1B1-14440</strain>
    </source>
</reference>
<protein>
    <recommendedName>
        <fullName evidence="4">Phosphoesterase</fullName>
        <ecNumber evidence="4">3.1.4.-</ecNumber>
    </recommendedName>
</protein>
<dbReference type="CDD" id="cd00841">
    <property type="entry name" value="MPP_YfcE"/>
    <property type="match status" value="1"/>
</dbReference>
<comment type="similarity">
    <text evidence="1 4">Belongs to the metallophosphoesterase superfamily. YfcE family.</text>
</comment>
<dbReference type="InterPro" id="IPR041802">
    <property type="entry name" value="MPP_YfcE"/>
</dbReference>
<comment type="cofactor">
    <cofactor evidence="4">
        <name>a divalent metal cation</name>
        <dbReference type="ChEBI" id="CHEBI:60240"/>
    </cofactor>
</comment>
<dbReference type="AlphaFoldDB" id="A0A9D1XNX6"/>
<dbReference type="InterPro" id="IPR024654">
    <property type="entry name" value="Calcineurin-like_PHP_lpxH"/>
</dbReference>
<evidence type="ECO:0000313" key="7">
    <source>
        <dbReference type="Proteomes" id="UP000886724"/>
    </source>
</evidence>
<dbReference type="GO" id="GO:0016787">
    <property type="term" value="F:hydrolase activity"/>
    <property type="evidence" value="ECO:0007669"/>
    <property type="project" value="UniProtKB-UniRule"/>
</dbReference>
<dbReference type="Proteomes" id="UP000886724">
    <property type="component" value="Unassembled WGS sequence"/>
</dbReference>
<dbReference type="Gene3D" id="3.60.21.10">
    <property type="match status" value="1"/>
</dbReference>
<dbReference type="InterPro" id="IPR029052">
    <property type="entry name" value="Metallo-depent_PP-like"/>
</dbReference>
<proteinExistence type="inferred from homology"/>